<keyword evidence="4 5" id="KW-0472">Membrane</keyword>
<dbReference type="SUPFAM" id="SSF48652">
    <property type="entry name" value="Tetraspanin"/>
    <property type="match status" value="1"/>
</dbReference>
<evidence type="ECO:0000256" key="5">
    <source>
        <dbReference type="SAM" id="Phobius"/>
    </source>
</evidence>
<dbReference type="InterPro" id="IPR008952">
    <property type="entry name" value="Tetraspanin_EC2_sf"/>
</dbReference>
<protein>
    <submittedName>
        <fullName evidence="6">Uncharacterized protein</fullName>
    </submittedName>
</protein>
<evidence type="ECO:0000256" key="3">
    <source>
        <dbReference type="ARBA" id="ARBA00022989"/>
    </source>
</evidence>
<dbReference type="OrthoDB" id="438211at2759"/>
<evidence type="ECO:0000256" key="2">
    <source>
        <dbReference type="ARBA" id="ARBA00022692"/>
    </source>
</evidence>
<gene>
    <name evidence="6" type="ORF">EGW08_014487</name>
</gene>
<dbReference type="PANTHER" id="PTHR19282:SF544">
    <property type="entry name" value="TETRASPANIN"/>
    <property type="match status" value="1"/>
</dbReference>
<comment type="subcellular location">
    <subcellularLocation>
        <location evidence="1">Membrane</location>
        <topology evidence="1">Multi-pass membrane protein</topology>
    </subcellularLocation>
</comment>
<organism evidence="6 7">
    <name type="scientific">Elysia chlorotica</name>
    <name type="common">Eastern emerald elysia</name>
    <name type="synonym">Sea slug</name>
    <dbReference type="NCBI Taxonomy" id="188477"/>
    <lineage>
        <taxon>Eukaryota</taxon>
        <taxon>Metazoa</taxon>
        <taxon>Spiralia</taxon>
        <taxon>Lophotrochozoa</taxon>
        <taxon>Mollusca</taxon>
        <taxon>Gastropoda</taxon>
        <taxon>Heterobranchia</taxon>
        <taxon>Euthyneura</taxon>
        <taxon>Panpulmonata</taxon>
        <taxon>Sacoglossa</taxon>
        <taxon>Placobranchoidea</taxon>
        <taxon>Plakobranchidae</taxon>
        <taxon>Elysia</taxon>
    </lineage>
</organism>
<evidence type="ECO:0000256" key="1">
    <source>
        <dbReference type="ARBA" id="ARBA00004141"/>
    </source>
</evidence>
<sequence length="220" mass="23988">MTLSAHHPLPPYRSDQAARDEAWLQLLRSQICLRRVALSFNLFFWITGPGLVGLGVWLYLSLSEFQPIVERQSPAGPAYLILVAGGAAILAGIVGCLGAVNEHRHLLLLARSTVRVSFEQARTSYGEDEASQAGIDKVQSQFSCCGLDRPGDWAPHLPGEWNVTTASPVALPVSCCPRRLTSPGQCTTRSSDLYQQRLPVTRGLVEEKPVNINEILAVMA</sequence>
<dbReference type="AlphaFoldDB" id="A0A3S1HEM1"/>
<name>A0A3S1HEM1_ELYCH</name>
<accession>A0A3S1HEM1</accession>
<dbReference type="Gene3D" id="1.10.1450.10">
    <property type="entry name" value="Tetraspanin"/>
    <property type="match status" value="1"/>
</dbReference>
<reference evidence="6 7" key="1">
    <citation type="submission" date="2019-01" db="EMBL/GenBank/DDBJ databases">
        <title>A draft genome assembly of the solar-powered sea slug Elysia chlorotica.</title>
        <authorList>
            <person name="Cai H."/>
            <person name="Li Q."/>
            <person name="Fang X."/>
            <person name="Li J."/>
            <person name="Curtis N.E."/>
            <person name="Altenburger A."/>
            <person name="Shibata T."/>
            <person name="Feng M."/>
            <person name="Maeda T."/>
            <person name="Schwartz J.A."/>
            <person name="Shigenobu S."/>
            <person name="Lundholm N."/>
            <person name="Nishiyama T."/>
            <person name="Yang H."/>
            <person name="Hasebe M."/>
            <person name="Li S."/>
            <person name="Pierce S.K."/>
            <person name="Wang J."/>
        </authorList>
    </citation>
    <scope>NUCLEOTIDE SEQUENCE [LARGE SCALE GENOMIC DNA]</scope>
    <source>
        <strain evidence="6">EC2010</strain>
        <tissue evidence="6">Whole organism of an adult</tissue>
    </source>
</reference>
<keyword evidence="3 5" id="KW-1133">Transmembrane helix</keyword>
<dbReference type="STRING" id="188477.A0A3S1HEM1"/>
<keyword evidence="7" id="KW-1185">Reference proteome</keyword>
<dbReference type="Proteomes" id="UP000271974">
    <property type="component" value="Unassembled WGS sequence"/>
</dbReference>
<dbReference type="GO" id="GO:0005886">
    <property type="term" value="C:plasma membrane"/>
    <property type="evidence" value="ECO:0007669"/>
    <property type="project" value="TreeGrafter"/>
</dbReference>
<dbReference type="PANTHER" id="PTHR19282">
    <property type="entry name" value="TETRASPANIN"/>
    <property type="match status" value="1"/>
</dbReference>
<evidence type="ECO:0000256" key="4">
    <source>
        <dbReference type="ARBA" id="ARBA00023136"/>
    </source>
</evidence>
<dbReference type="InterPro" id="IPR018499">
    <property type="entry name" value="Tetraspanin/Peripherin"/>
</dbReference>
<evidence type="ECO:0000313" key="6">
    <source>
        <dbReference type="EMBL" id="RUS77755.1"/>
    </source>
</evidence>
<dbReference type="EMBL" id="RQTK01000555">
    <property type="protein sequence ID" value="RUS77755.1"/>
    <property type="molecule type" value="Genomic_DNA"/>
</dbReference>
<dbReference type="PRINTS" id="PR00259">
    <property type="entry name" value="TMFOUR"/>
</dbReference>
<evidence type="ECO:0000313" key="7">
    <source>
        <dbReference type="Proteomes" id="UP000271974"/>
    </source>
</evidence>
<comment type="caution">
    <text evidence="6">The sequence shown here is derived from an EMBL/GenBank/DDBJ whole genome shotgun (WGS) entry which is preliminary data.</text>
</comment>
<dbReference type="Pfam" id="PF00335">
    <property type="entry name" value="Tetraspanin"/>
    <property type="match status" value="1"/>
</dbReference>
<feature type="transmembrane region" description="Helical" evidence="5">
    <location>
        <begin position="79"/>
        <end position="100"/>
    </location>
</feature>
<proteinExistence type="predicted"/>
<keyword evidence="2 5" id="KW-0812">Transmembrane</keyword>
<feature type="transmembrane region" description="Helical" evidence="5">
    <location>
        <begin position="36"/>
        <end position="59"/>
    </location>
</feature>